<sequence>MFAVPKNPPQELLYSKDFIRDVKGLLRCLQKLLSHPRTSHPENYYYVYSLITYYTAIVNTPNVPSTKENVQLLNQGLVVCKCFEDIVARTIPGGKTIVEAMEDIQEERRRSDP</sequence>
<accession>A0AAE9CX04</accession>
<evidence type="ECO:0000313" key="3">
    <source>
        <dbReference type="Proteomes" id="UP000827892"/>
    </source>
</evidence>
<dbReference type="KEGG" id="cbr:CBG_08930"/>
<protein>
    <submittedName>
        <fullName evidence="1">Uncharacterized protein</fullName>
    </submittedName>
</protein>
<dbReference type="Proteomes" id="UP000829354">
    <property type="component" value="Chromosome X"/>
</dbReference>
<evidence type="ECO:0000313" key="1">
    <source>
        <dbReference type="EMBL" id="ULT85211.1"/>
    </source>
</evidence>
<dbReference type="EMBL" id="CP090896">
    <property type="protein sequence ID" value="ULT85211.1"/>
    <property type="molecule type" value="Genomic_DNA"/>
</dbReference>
<reference evidence="2 4" key="1">
    <citation type="submission" date="2022-04" db="EMBL/GenBank/DDBJ databases">
        <title>Chromosome-level reference genomes for two strains of Caenorhabditis briggsae: an improved platform for comparative genomics.</title>
        <authorList>
            <person name="Stevens L."/>
            <person name="Andersen E."/>
        </authorList>
    </citation>
    <scope>NUCLEOTIDE SEQUENCE [LARGE SCALE GENOMIC DNA]</scope>
    <source>
        <strain evidence="2">VX34</strain>
        <tissue evidence="2">Whole-organism</tissue>
    </source>
</reference>
<proteinExistence type="predicted"/>
<gene>
    <name evidence="1" type="ORF">L3Y34_013755</name>
    <name evidence="2" type="ORF">L5515_019589</name>
</gene>
<dbReference type="EMBL" id="CP092625">
    <property type="protein sequence ID" value="UMM44439.1"/>
    <property type="molecule type" value="Genomic_DNA"/>
</dbReference>
<evidence type="ECO:0000313" key="4">
    <source>
        <dbReference type="Proteomes" id="UP000829354"/>
    </source>
</evidence>
<dbReference type="OMA" id="CKNMPAT"/>
<keyword evidence="4" id="KW-1185">Reference proteome</keyword>
<organism evidence="1 3">
    <name type="scientific">Caenorhabditis briggsae</name>
    <dbReference type="NCBI Taxonomy" id="6238"/>
    <lineage>
        <taxon>Eukaryota</taxon>
        <taxon>Metazoa</taxon>
        <taxon>Ecdysozoa</taxon>
        <taxon>Nematoda</taxon>
        <taxon>Chromadorea</taxon>
        <taxon>Rhabditida</taxon>
        <taxon>Rhabditina</taxon>
        <taxon>Rhabditomorpha</taxon>
        <taxon>Rhabditoidea</taxon>
        <taxon>Rhabditidae</taxon>
        <taxon>Peloderinae</taxon>
        <taxon>Caenorhabditis</taxon>
    </lineage>
</organism>
<name>A0AAE9CX04_CAEBR</name>
<reference evidence="1 3" key="2">
    <citation type="submission" date="2022-05" db="EMBL/GenBank/DDBJ databases">
        <title>Chromosome-level reference genomes for two strains of Caenorhabditis briggsae: an improved platform for comparative genomics.</title>
        <authorList>
            <person name="Stevens L."/>
            <person name="Andersen E.C."/>
        </authorList>
    </citation>
    <scope>NUCLEOTIDE SEQUENCE [LARGE SCALE GENOMIC DNA]</scope>
    <source>
        <strain evidence="1">QX1410_ONT</strain>
        <tissue evidence="1">Whole-organism</tissue>
    </source>
</reference>
<dbReference type="Proteomes" id="UP000827892">
    <property type="component" value="Chromosome X"/>
</dbReference>
<evidence type="ECO:0000313" key="2">
    <source>
        <dbReference type="EMBL" id="UMM44439.1"/>
    </source>
</evidence>
<dbReference type="AlphaFoldDB" id="A0AAE9CX04"/>